<accession>A0ACC2V237</accession>
<dbReference type="EMBL" id="JASBWR010000125">
    <property type="protein sequence ID" value="KAJ9093277.1"/>
    <property type="molecule type" value="Genomic_DNA"/>
</dbReference>
<comment type="caution">
    <text evidence="1">The sequence shown here is derived from an EMBL/GenBank/DDBJ whole genome shotgun (WGS) entry which is preliminary data.</text>
</comment>
<sequence>MRQPTLGANDNVLSMVAQKFVDLNEPLNPEAKPTLAKSSLTPEYAEASLILHGDYYRQLQGSCNRYIFWHPISMSIWVVGLVAAAAYFLRDYYAISNGLLDFFAQFVARSDMKFELIYLLPCTVLIFAFIGLSAHLLSDDLRDIADKLDQPDRIEELYGFDLRKFAKEDPNLRLSPKQKALLQNGENTHLIVYRNSPIAVITLKPLLDNSTEANYFVRITGLHVRKVFVKADFHTLLIDWALLRSRQLFHEYLKKKLDVDSCKINILVDAYSFDKTYIKFLQSRSFGRVSSSTLLDKSKKGSNLIQSLNKLLGITRDTFGVTIIAKNGDEDPLLNAIKTVPYYKSSQPNQVRKRK</sequence>
<proteinExistence type="predicted"/>
<keyword evidence="2" id="KW-1185">Reference proteome</keyword>
<protein>
    <submittedName>
        <fullName evidence="1">Uncharacterized protein</fullName>
    </submittedName>
</protein>
<dbReference type="Proteomes" id="UP001241377">
    <property type="component" value="Unassembled WGS sequence"/>
</dbReference>
<evidence type="ECO:0000313" key="2">
    <source>
        <dbReference type="Proteomes" id="UP001241377"/>
    </source>
</evidence>
<reference evidence="1" key="1">
    <citation type="submission" date="2023-04" db="EMBL/GenBank/DDBJ databases">
        <title>Draft Genome sequencing of Naganishia species isolated from polar environments using Oxford Nanopore Technology.</title>
        <authorList>
            <person name="Leo P."/>
            <person name="Venkateswaran K."/>
        </authorList>
    </citation>
    <scope>NUCLEOTIDE SEQUENCE</scope>
    <source>
        <strain evidence="1">MNA-CCFEE 5261</strain>
    </source>
</reference>
<evidence type="ECO:0000313" key="1">
    <source>
        <dbReference type="EMBL" id="KAJ9093277.1"/>
    </source>
</evidence>
<gene>
    <name evidence="1" type="ORF">QFC19_008404</name>
</gene>
<name>A0ACC2V237_9TREE</name>
<organism evidence="1 2">
    <name type="scientific">Naganishia cerealis</name>
    <dbReference type="NCBI Taxonomy" id="610337"/>
    <lineage>
        <taxon>Eukaryota</taxon>
        <taxon>Fungi</taxon>
        <taxon>Dikarya</taxon>
        <taxon>Basidiomycota</taxon>
        <taxon>Agaricomycotina</taxon>
        <taxon>Tremellomycetes</taxon>
        <taxon>Filobasidiales</taxon>
        <taxon>Filobasidiaceae</taxon>
        <taxon>Naganishia</taxon>
    </lineage>
</organism>